<gene>
    <name evidence="1" type="ORF">RJT34_03476</name>
</gene>
<proteinExistence type="predicted"/>
<evidence type="ECO:0000313" key="2">
    <source>
        <dbReference type="Proteomes" id="UP001359559"/>
    </source>
</evidence>
<name>A0AAN9Q2K1_CLITE</name>
<keyword evidence="2" id="KW-1185">Reference proteome</keyword>
<dbReference type="Proteomes" id="UP001359559">
    <property type="component" value="Unassembled WGS sequence"/>
</dbReference>
<accession>A0AAN9Q2K1</accession>
<sequence length="127" mass="14642">MERNLLKDIVPSLDYRCTLPKILCLLVLHNYPRTICRCPLVKFSKMNSSTESLAKGSKEYQNESLRYAEVLLSREVNRMVPLAPQQHQAQRRSSLDQARPVLQKPLFQKTSNINLLEAQATPEEEMT</sequence>
<evidence type="ECO:0000313" key="1">
    <source>
        <dbReference type="EMBL" id="KAK7318769.1"/>
    </source>
</evidence>
<comment type="caution">
    <text evidence="1">The sequence shown here is derived from an EMBL/GenBank/DDBJ whole genome shotgun (WGS) entry which is preliminary data.</text>
</comment>
<reference evidence="1 2" key="1">
    <citation type="submission" date="2024-01" db="EMBL/GenBank/DDBJ databases">
        <title>The genomes of 5 underutilized Papilionoideae crops provide insights into root nodulation and disease resistance.</title>
        <authorList>
            <person name="Yuan L."/>
        </authorList>
    </citation>
    <scope>NUCLEOTIDE SEQUENCE [LARGE SCALE GENOMIC DNA]</scope>
    <source>
        <strain evidence="1">LY-2023</strain>
        <tissue evidence="1">Leaf</tissue>
    </source>
</reference>
<protein>
    <submittedName>
        <fullName evidence="1">Uncharacterized protein</fullName>
    </submittedName>
</protein>
<organism evidence="1 2">
    <name type="scientific">Clitoria ternatea</name>
    <name type="common">Butterfly pea</name>
    <dbReference type="NCBI Taxonomy" id="43366"/>
    <lineage>
        <taxon>Eukaryota</taxon>
        <taxon>Viridiplantae</taxon>
        <taxon>Streptophyta</taxon>
        <taxon>Embryophyta</taxon>
        <taxon>Tracheophyta</taxon>
        <taxon>Spermatophyta</taxon>
        <taxon>Magnoliopsida</taxon>
        <taxon>eudicotyledons</taxon>
        <taxon>Gunneridae</taxon>
        <taxon>Pentapetalae</taxon>
        <taxon>rosids</taxon>
        <taxon>fabids</taxon>
        <taxon>Fabales</taxon>
        <taxon>Fabaceae</taxon>
        <taxon>Papilionoideae</taxon>
        <taxon>50 kb inversion clade</taxon>
        <taxon>NPAAA clade</taxon>
        <taxon>indigoferoid/millettioid clade</taxon>
        <taxon>Phaseoleae</taxon>
        <taxon>Clitoria</taxon>
    </lineage>
</organism>
<dbReference type="AlphaFoldDB" id="A0AAN9Q2K1"/>
<dbReference type="EMBL" id="JAYKXN010000001">
    <property type="protein sequence ID" value="KAK7318769.1"/>
    <property type="molecule type" value="Genomic_DNA"/>
</dbReference>